<dbReference type="EMBL" id="MIGZ01000142">
    <property type="protein sequence ID" value="ODQ86572.1"/>
    <property type="molecule type" value="Genomic_DNA"/>
</dbReference>
<keyword evidence="2" id="KW-1185">Reference proteome</keyword>
<dbReference type="AlphaFoldDB" id="A0A1E3RB14"/>
<comment type="caution">
    <text evidence="1">The sequence shown here is derived from an EMBL/GenBank/DDBJ whole genome shotgun (WGS) entry which is preliminary data.</text>
</comment>
<organism evidence="1 2">
    <name type="scientific">Mycolicibacterium holsaticum</name>
    <dbReference type="NCBI Taxonomy" id="152142"/>
    <lineage>
        <taxon>Bacteria</taxon>
        <taxon>Bacillati</taxon>
        <taxon>Actinomycetota</taxon>
        <taxon>Actinomycetes</taxon>
        <taxon>Mycobacteriales</taxon>
        <taxon>Mycobacteriaceae</taxon>
        <taxon>Mycolicibacterium</taxon>
    </lineage>
</organism>
<dbReference type="OrthoDB" id="3577375at2"/>
<reference evidence="2" key="1">
    <citation type="submission" date="2016-09" db="EMBL/GenBank/DDBJ databases">
        <authorList>
            <person name="Greninger A.L."/>
            <person name="Jerome K.R."/>
            <person name="Mcnair B."/>
            <person name="Wallis C."/>
            <person name="Fang F."/>
        </authorList>
    </citation>
    <scope>NUCLEOTIDE SEQUENCE [LARGE SCALE GENOMIC DNA]</scope>
    <source>
        <strain evidence="2">M7</strain>
    </source>
</reference>
<proteinExistence type="predicted"/>
<accession>A0A1E3RB14</accession>
<dbReference type="RefSeq" id="WP_069406945.1">
    <property type="nucleotide sequence ID" value="NZ_MIGZ01000142.1"/>
</dbReference>
<gene>
    <name evidence="1" type="ORF">BHQ17_20470</name>
</gene>
<protein>
    <submittedName>
        <fullName evidence="1">Uncharacterized protein</fullName>
    </submittedName>
</protein>
<dbReference type="Proteomes" id="UP000094243">
    <property type="component" value="Unassembled WGS sequence"/>
</dbReference>
<name>A0A1E3RB14_9MYCO</name>
<evidence type="ECO:0000313" key="2">
    <source>
        <dbReference type="Proteomes" id="UP000094243"/>
    </source>
</evidence>
<evidence type="ECO:0000313" key="1">
    <source>
        <dbReference type="EMBL" id="ODQ86572.1"/>
    </source>
</evidence>
<sequence>MCEERPVRPKAAHLKTVVRAGDSSDDARDVEAVVVEEHGRWAVELVVVFTDGVVRTRICTYATKARAELAASLIKRVAERDLRGPLNG</sequence>